<evidence type="ECO:0000313" key="6">
    <source>
        <dbReference type="EMBL" id="OLF14915.1"/>
    </source>
</evidence>
<proteinExistence type="predicted"/>
<accession>A0A1Q8CKM6</accession>
<feature type="domain" description="HTH crp-type" evidence="5">
    <location>
        <begin position="270"/>
        <end position="319"/>
    </location>
</feature>
<dbReference type="InterPro" id="IPR045981">
    <property type="entry name" value="DUF5937"/>
</dbReference>
<organism evidence="6 7">
    <name type="scientific">Actinophytocola xanthii</name>
    <dbReference type="NCBI Taxonomy" id="1912961"/>
    <lineage>
        <taxon>Bacteria</taxon>
        <taxon>Bacillati</taxon>
        <taxon>Actinomycetota</taxon>
        <taxon>Actinomycetes</taxon>
        <taxon>Pseudonocardiales</taxon>
        <taxon>Pseudonocardiaceae</taxon>
    </lineage>
</organism>
<dbReference type="SUPFAM" id="SSF46785">
    <property type="entry name" value="Winged helix' DNA-binding domain"/>
    <property type="match status" value="1"/>
</dbReference>
<feature type="domain" description="HTH arsR-type" evidence="4">
    <location>
        <begin position="258"/>
        <end position="332"/>
    </location>
</feature>
<dbReference type="SMART" id="SM00419">
    <property type="entry name" value="HTH_CRP"/>
    <property type="match status" value="1"/>
</dbReference>
<reference evidence="6 7" key="1">
    <citation type="submission" date="2016-12" db="EMBL/GenBank/DDBJ databases">
        <title>The draft genome sequence of Actinophytocola sp. 11-183.</title>
        <authorList>
            <person name="Wang W."/>
            <person name="Yuan L."/>
        </authorList>
    </citation>
    <scope>NUCLEOTIDE SEQUENCE [LARGE SCALE GENOMIC DNA]</scope>
    <source>
        <strain evidence="6 7">11-183</strain>
    </source>
</reference>
<gene>
    <name evidence="6" type="ORF">BU204_24565</name>
</gene>
<dbReference type="InterPro" id="IPR001845">
    <property type="entry name" value="HTH_ArsR_DNA-bd_dom"/>
</dbReference>
<dbReference type="InterPro" id="IPR036388">
    <property type="entry name" value="WH-like_DNA-bd_sf"/>
</dbReference>
<dbReference type="Pfam" id="PF19361">
    <property type="entry name" value="DUF5937"/>
    <property type="match status" value="1"/>
</dbReference>
<evidence type="ECO:0000313" key="7">
    <source>
        <dbReference type="Proteomes" id="UP000185596"/>
    </source>
</evidence>
<dbReference type="Gene3D" id="1.10.10.10">
    <property type="entry name" value="Winged helix-like DNA-binding domain superfamily/Winged helix DNA-binding domain"/>
    <property type="match status" value="1"/>
</dbReference>
<dbReference type="Proteomes" id="UP000185596">
    <property type="component" value="Unassembled WGS sequence"/>
</dbReference>
<dbReference type="EMBL" id="MSIE01000047">
    <property type="protein sequence ID" value="OLF14915.1"/>
    <property type="molecule type" value="Genomic_DNA"/>
</dbReference>
<evidence type="ECO:0000256" key="1">
    <source>
        <dbReference type="ARBA" id="ARBA00023015"/>
    </source>
</evidence>
<evidence type="ECO:0000256" key="2">
    <source>
        <dbReference type="ARBA" id="ARBA00023125"/>
    </source>
</evidence>
<keyword evidence="2" id="KW-0238">DNA-binding</keyword>
<dbReference type="Pfam" id="PF12840">
    <property type="entry name" value="HTH_20"/>
    <property type="match status" value="1"/>
</dbReference>
<sequence length="333" mass="36323">MIRLRFGVEDLSQVRFAVSPLWEAVASLRTLTTGSPTGPHAPWLAQVRCRRSDHDDLSLLTAVVRPTGYLPDFLLPIPTRRAPTFDTGLESLAATDPRLVATELAHLAQHPIAMRGPGVIHRRSVLEDLIADPRSGLARIVAALERYWRVSIAPDWPRMLALLQADLAHRLRELAAGGVRQLFRTLHPAVSFDRDTLSVVKYYDGTADLRQHGLLLVPCVFAWPDVIVRTADPQPAVNYSPRGLGRLQEARPAPPDSALAGVLGVSRAAILAQLDLPMSTSLLASRLGLAAPTVSAHLKALRRAGIVASHRDGHSVLYHRTSLGDELIAARRP</sequence>
<evidence type="ECO:0000259" key="4">
    <source>
        <dbReference type="SMART" id="SM00418"/>
    </source>
</evidence>
<protein>
    <submittedName>
        <fullName evidence="6">Transcriptional regulator</fullName>
    </submittedName>
</protein>
<dbReference type="CDD" id="cd00090">
    <property type="entry name" value="HTH_ARSR"/>
    <property type="match status" value="1"/>
</dbReference>
<keyword evidence="3" id="KW-0804">Transcription</keyword>
<dbReference type="STRING" id="1912961.BU204_24565"/>
<comment type="caution">
    <text evidence="6">The sequence shown here is derived from an EMBL/GenBank/DDBJ whole genome shotgun (WGS) entry which is preliminary data.</text>
</comment>
<keyword evidence="1" id="KW-0805">Transcription regulation</keyword>
<dbReference type="RefSeq" id="WP_075128109.1">
    <property type="nucleotide sequence ID" value="NZ_MSIE01000047.1"/>
</dbReference>
<dbReference type="PANTHER" id="PTHR43132">
    <property type="entry name" value="ARSENICAL RESISTANCE OPERON REPRESSOR ARSR-RELATED"/>
    <property type="match status" value="1"/>
</dbReference>
<dbReference type="GO" id="GO:0003677">
    <property type="term" value="F:DNA binding"/>
    <property type="evidence" value="ECO:0007669"/>
    <property type="project" value="UniProtKB-KW"/>
</dbReference>
<dbReference type="GO" id="GO:0003700">
    <property type="term" value="F:DNA-binding transcription factor activity"/>
    <property type="evidence" value="ECO:0007669"/>
    <property type="project" value="InterPro"/>
</dbReference>
<name>A0A1Q8CKM6_9PSEU</name>
<keyword evidence="7" id="KW-1185">Reference proteome</keyword>
<dbReference type="AlphaFoldDB" id="A0A1Q8CKM6"/>
<dbReference type="InterPro" id="IPR011991">
    <property type="entry name" value="ArsR-like_HTH"/>
</dbReference>
<dbReference type="SMART" id="SM00418">
    <property type="entry name" value="HTH_ARSR"/>
    <property type="match status" value="1"/>
</dbReference>
<dbReference type="InterPro" id="IPR036390">
    <property type="entry name" value="WH_DNA-bd_sf"/>
</dbReference>
<dbReference type="InterPro" id="IPR012318">
    <property type="entry name" value="HTH_CRP"/>
</dbReference>
<dbReference type="InterPro" id="IPR051011">
    <property type="entry name" value="Metal_resp_trans_reg"/>
</dbReference>
<dbReference type="PANTHER" id="PTHR43132:SF6">
    <property type="entry name" value="HTH-TYPE TRANSCRIPTIONAL REPRESSOR CZRA"/>
    <property type="match status" value="1"/>
</dbReference>
<evidence type="ECO:0000259" key="5">
    <source>
        <dbReference type="SMART" id="SM00419"/>
    </source>
</evidence>
<evidence type="ECO:0000256" key="3">
    <source>
        <dbReference type="ARBA" id="ARBA00023163"/>
    </source>
</evidence>